<accession>A0ABP3UQB8</accession>
<reference evidence="4" key="1">
    <citation type="journal article" date="2019" name="Int. J. Syst. Evol. Microbiol.">
        <title>The Global Catalogue of Microorganisms (GCM) 10K type strain sequencing project: providing services to taxonomists for standard genome sequencing and annotation.</title>
        <authorList>
            <consortium name="The Broad Institute Genomics Platform"/>
            <consortium name="The Broad Institute Genome Sequencing Center for Infectious Disease"/>
            <person name="Wu L."/>
            <person name="Ma J."/>
        </authorList>
    </citation>
    <scope>NUCLEOTIDE SEQUENCE [LARGE SCALE GENOMIC DNA]</scope>
    <source>
        <strain evidence="4">JCM 1407</strain>
    </source>
</reference>
<name>A0ABP3UQB8_9CLOT</name>
<protein>
    <recommendedName>
        <fullName evidence="2">Flavinylation-associated cytochrome domain-containing protein</fullName>
    </recommendedName>
</protein>
<dbReference type="EMBL" id="BAAACG010000009">
    <property type="protein sequence ID" value="GAA0740496.1"/>
    <property type="molecule type" value="Genomic_DNA"/>
</dbReference>
<gene>
    <name evidence="3" type="ORF">GCM10008906_20540</name>
</gene>
<keyword evidence="1" id="KW-0472">Membrane</keyword>
<dbReference type="InterPro" id="IPR025517">
    <property type="entry name" value="DUF4405"/>
</dbReference>
<evidence type="ECO:0000313" key="4">
    <source>
        <dbReference type="Proteomes" id="UP001501510"/>
    </source>
</evidence>
<keyword evidence="1" id="KW-0812">Transmembrane</keyword>
<evidence type="ECO:0000259" key="2">
    <source>
        <dbReference type="Pfam" id="PF14358"/>
    </source>
</evidence>
<dbReference type="Pfam" id="PF14358">
    <property type="entry name" value="DUF4405"/>
    <property type="match status" value="1"/>
</dbReference>
<feature type="transmembrane region" description="Helical" evidence="1">
    <location>
        <begin position="91"/>
        <end position="111"/>
    </location>
</feature>
<dbReference type="RefSeq" id="WP_343761394.1">
    <property type="nucleotide sequence ID" value="NZ_BAAACG010000009.1"/>
</dbReference>
<sequence length="225" mass="26327">MKTKKINLKLIITSLTIISFIICLITSIVLLIPNKIFSNYLIMGLNRRDWVHFHIISSYIFLFFAAIHFYEHFKSAIYGMKNKNLRGFINVILISTFMICSISGIACKYITPIKNPPNKNHELNNTLYNKESINTQYITLNKNKDINKKNPNFKRGLNRNKKAQPNKLYRSLSFTHKFSSILFILVAFIHTFINIKLYKTMMKNNKRKKNTNNSIDTNDPLNLLD</sequence>
<keyword evidence="1" id="KW-1133">Transmembrane helix</keyword>
<evidence type="ECO:0000256" key="1">
    <source>
        <dbReference type="SAM" id="Phobius"/>
    </source>
</evidence>
<feature type="transmembrane region" description="Helical" evidence="1">
    <location>
        <begin position="178"/>
        <end position="198"/>
    </location>
</feature>
<feature type="domain" description="Flavinylation-associated cytochrome" evidence="2">
    <location>
        <begin position="11"/>
        <end position="72"/>
    </location>
</feature>
<feature type="transmembrane region" description="Helical" evidence="1">
    <location>
        <begin position="52"/>
        <end position="70"/>
    </location>
</feature>
<proteinExistence type="predicted"/>
<keyword evidence="4" id="KW-1185">Reference proteome</keyword>
<dbReference type="Proteomes" id="UP001501510">
    <property type="component" value="Unassembled WGS sequence"/>
</dbReference>
<comment type="caution">
    <text evidence="3">The sequence shown here is derived from an EMBL/GenBank/DDBJ whole genome shotgun (WGS) entry which is preliminary data.</text>
</comment>
<feature type="transmembrane region" description="Helical" evidence="1">
    <location>
        <begin position="12"/>
        <end position="32"/>
    </location>
</feature>
<evidence type="ECO:0000313" key="3">
    <source>
        <dbReference type="EMBL" id="GAA0740496.1"/>
    </source>
</evidence>
<organism evidence="3 4">
    <name type="scientific">Clostridium oceanicum</name>
    <dbReference type="NCBI Taxonomy" id="1543"/>
    <lineage>
        <taxon>Bacteria</taxon>
        <taxon>Bacillati</taxon>
        <taxon>Bacillota</taxon>
        <taxon>Clostridia</taxon>
        <taxon>Eubacteriales</taxon>
        <taxon>Clostridiaceae</taxon>
        <taxon>Clostridium</taxon>
    </lineage>
</organism>